<keyword evidence="2" id="KW-0092">Biotin</keyword>
<dbReference type="OrthoDB" id="9807064at2"/>
<dbReference type="GO" id="GO:0005737">
    <property type="term" value="C:cytoplasm"/>
    <property type="evidence" value="ECO:0007669"/>
    <property type="project" value="TreeGrafter"/>
</dbReference>
<organism evidence="5 6">
    <name type="scientific">Beutenbergia cavernae (strain ATCC BAA-8 / DSM 12333 / CCUG 43141 / JCM 11478 / NBRC 16432 / NCIMB 13614 / HKI 0122)</name>
    <dbReference type="NCBI Taxonomy" id="471853"/>
    <lineage>
        <taxon>Bacteria</taxon>
        <taxon>Bacillati</taxon>
        <taxon>Actinomycetota</taxon>
        <taxon>Actinomycetes</taxon>
        <taxon>Micrococcales</taxon>
        <taxon>Beutenbergiaceae</taxon>
        <taxon>Beutenbergia</taxon>
    </lineage>
</organism>
<dbReference type="AlphaFoldDB" id="C5C109"/>
<evidence type="ECO:0000259" key="4">
    <source>
        <dbReference type="PROSITE" id="PS51733"/>
    </source>
</evidence>
<protein>
    <recommendedName>
        <fullName evidence="3">biotin--[biotin carboxyl-carrier protein] ligase</fullName>
        <ecNumber evidence="3">6.3.4.15</ecNumber>
    </recommendedName>
</protein>
<dbReference type="SUPFAM" id="SSF55681">
    <property type="entry name" value="Class II aaRS and biotin synthetases"/>
    <property type="match status" value="1"/>
</dbReference>
<dbReference type="Pfam" id="PF02237">
    <property type="entry name" value="BPL_C"/>
    <property type="match status" value="1"/>
</dbReference>
<dbReference type="InterPro" id="IPR004143">
    <property type="entry name" value="BPL_LPL_catalytic"/>
</dbReference>
<dbReference type="InterPro" id="IPR003142">
    <property type="entry name" value="BPL_C"/>
</dbReference>
<dbReference type="KEGG" id="bcv:Bcav_1153"/>
<dbReference type="HOGENOM" id="CLU_051096_5_0_11"/>
<evidence type="ECO:0000256" key="1">
    <source>
        <dbReference type="ARBA" id="ARBA00022598"/>
    </source>
</evidence>
<evidence type="ECO:0000313" key="5">
    <source>
        <dbReference type="EMBL" id="ACQ79413.1"/>
    </source>
</evidence>
<dbReference type="CDD" id="cd16442">
    <property type="entry name" value="BPL"/>
    <property type="match status" value="1"/>
</dbReference>
<dbReference type="Proteomes" id="UP000007962">
    <property type="component" value="Chromosome"/>
</dbReference>
<name>C5C109_BEUC1</name>
<gene>
    <name evidence="5" type="ordered locus">Bcav_1153</name>
</gene>
<dbReference type="GO" id="GO:0004077">
    <property type="term" value="F:biotin--[biotin carboxyl-carrier protein] ligase activity"/>
    <property type="evidence" value="ECO:0007669"/>
    <property type="project" value="UniProtKB-EC"/>
</dbReference>
<accession>C5C109</accession>
<evidence type="ECO:0000313" key="6">
    <source>
        <dbReference type="Proteomes" id="UP000007962"/>
    </source>
</evidence>
<keyword evidence="6" id="KW-1185">Reference proteome</keyword>
<dbReference type="EC" id="6.3.4.15" evidence="3"/>
<dbReference type="InterPro" id="IPR045864">
    <property type="entry name" value="aa-tRNA-synth_II/BPL/LPL"/>
</dbReference>
<dbReference type="Pfam" id="PF03099">
    <property type="entry name" value="BPL_LplA_LipB"/>
    <property type="match status" value="1"/>
</dbReference>
<evidence type="ECO:0000256" key="3">
    <source>
        <dbReference type="ARBA" id="ARBA00024227"/>
    </source>
</evidence>
<dbReference type="STRING" id="471853.Bcav_1153"/>
<evidence type="ECO:0000256" key="2">
    <source>
        <dbReference type="ARBA" id="ARBA00023267"/>
    </source>
</evidence>
<dbReference type="PANTHER" id="PTHR12835:SF5">
    <property type="entry name" value="BIOTIN--PROTEIN LIGASE"/>
    <property type="match status" value="1"/>
</dbReference>
<proteinExistence type="predicted"/>
<reference evidence="5 6" key="1">
    <citation type="journal article" date="2009" name="Stand. Genomic Sci.">
        <title>Complete genome sequence of Beutenbergia cavernae type strain (HKI 0122).</title>
        <authorList>
            <person name="Land M."/>
            <person name="Pukall R."/>
            <person name="Abt B."/>
            <person name="Goker M."/>
            <person name="Rohde M."/>
            <person name="Glavina Del Rio T."/>
            <person name="Tice H."/>
            <person name="Copeland A."/>
            <person name="Cheng J.F."/>
            <person name="Lucas S."/>
            <person name="Chen F."/>
            <person name="Nolan M."/>
            <person name="Bruce D."/>
            <person name="Goodwin L."/>
            <person name="Pitluck S."/>
            <person name="Ivanova N."/>
            <person name="Mavromatis K."/>
            <person name="Ovchinnikova G."/>
            <person name="Pati A."/>
            <person name="Chen A."/>
            <person name="Palaniappan K."/>
            <person name="Hauser L."/>
            <person name="Chang Y.J."/>
            <person name="Jefferies C.C."/>
            <person name="Saunders E."/>
            <person name="Brettin T."/>
            <person name="Detter J.C."/>
            <person name="Han C."/>
            <person name="Chain P."/>
            <person name="Bristow J."/>
            <person name="Eisen J.A."/>
            <person name="Markowitz V."/>
            <person name="Hugenholtz P."/>
            <person name="Kyrpides N.C."/>
            <person name="Klenk H.P."/>
            <person name="Lapidus A."/>
        </authorList>
    </citation>
    <scope>NUCLEOTIDE SEQUENCE [LARGE SCALE GENOMIC DNA]</scope>
    <source>
        <strain evidence="6">ATCC BAA-8 / DSM 12333 / NBRC 16432</strain>
    </source>
</reference>
<sequence>MAEPGPSVFPRLDVVPRTGSTNDDVVAGLRADPAAWPHLAALRAEHQDAGRGRTGRGWETPPGTALTVSIVLRPRVAPERWPVLTLLGGFAVVTGLRQLGAPAALKWPNDVVLPAQPAIEGWGPLRKVGGVLADAVPGATTERSPGAVVLGVGVNVAQAADELPVPWATSLALAGIVTDAEHVLDAVGTALARAFTVWEDADGDPQTSGLLDALRAVTTTLDEAVAVQLPGGHVLEGRAVDLDTAGRLLVDVGGHLQAVDAGDVRHLRLA</sequence>
<dbReference type="eggNOG" id="COG0340">
    <property type="taxonomic scope" value="Bacteria"/>
</dbReference>
<dbReference type="PANTHER" id="PTHR12835">
    <property type="entry name" value="BIOTIN PROTEIN LIGASE"/>
    <property type="match status" value="1"/>
</dbReference>
<dbReference type="NCBIfam" id="TIGR00121">
    <property type="entry name" value="birA_ligase"/>
    <property type="match status" value="1"/>
</dbReference>
<feature type="domain" description="BPL/LPL catalytic" evidence="4">
    <location>
        <begin position="10"/>
        <end position="199"/>
    </location>
</feature>
<dbReference type="Gene3D" id="2.30.30.100">
    <property type="match status" value="1"/>
</dbReference>
<keyword evidence="1 5" id="KW-0436">Ligase</keyword>
<dbReference type="RefSeq" id="WP_015881653.1">
    <property type="nucleotide sequence ID" value="NC_012669.1"/>
</dbReference>
<dbReference type="PROSITE" id="PS51733">
    <property type="entry name" value="BPL_LPL_CATALYTIC"/>
    <property type="match status" value="1"/>
</dbReference>
<dbReference type="Gene3D" id="3.30.930.10">
    <property type="entry name" value="Bira Bifunctional Protein, Domain 2"/>
    <property type="match status" value="1"/>
</dbReference>
<dbReference type="InterPro" id="IPR004408">
    <property type="entry name" value="Biotin_CoA_COase_ligase"/>
</dbReference>
<dbReference type="EMBL" id="CP001618">
    <property type="protein sequence ID" value="ACQ79413.1"/>
    <property type="molecule type" value="Genomic_DNA"/>
</dbReference>